<dbReference type="EMBL" id="JACHHT010000001">
    <property type="protein sequence ID" value="MBB6520015.1"/>
    <property type="molecule type" value="Genomic_DNA"/>
</dbReference>
<gene>
    <name evidence="1" type="ORF">HNR48_000293</name>
</gene>
<evidence type="ECO:0000313" key="1">
    <source>
        <dbReference type="EMBL" id="MBB6520015.1"/>
    </source>
</evidence>
<protein>
    <submittedName>
        <fullName evidence="1">Uncharacterized protein</fullName>
    </submittedName>
</protein>
<dbReference type="InParanoid" id="A0A7X0JRG4"/>
<accession>A0A7X0JRG4</accession>
<keyword evidence="2" id="KW-1185">Reference proteome</keyword>
<reference evidence="1 2" key="1">
    <citation type="submission" date="2020-08" db="EMBL/GenBank/DDBJ databases">
        <title>Genomic Encyclopedia of Type Strains, Phase IV (KMG-IV): sequencing the most valuable type-strain genomes for metagenomic binning, comparative biology and taxonomic classification.</title>
        <authorList>
            <person name="Goeker M."/>
        </authorList>
    </citation>
    <scope>NUCLEOTIDE SEQUENCE [LARGE SCALE GENOMIC DNA]</scope>
    <source>
        <strain evidence="1 2">DSM 22368</strain>
    </source>
</reference>
<dbReference type="AlphaFoldDB" id="A0A7X0JRG4"/>
<dbReference type="Proteomes" id="UP000528457">
    <property type="component" value="Unassembled WGS sequence"/>
</dbReference>
<organism evidence="1 2">
    <name type="scientific">Pseudoteredinibacter isoporae</name>
    <dbReference type="NCBI Taxonomy" id="570281"/>
    <lineage>
        <taxon>Bacteria</taxon>
        <taxon>Pseudomonadati</taxon>
        <taxon>Pseudomonadota</taxon>
        <taxon>Gammaproteobacteria</taxon>
        <taxon>Cellvibrionales</taxon>
        <taxon>Cellvibrionaceae</taxon>
        <taxon>Pseudoteredinibacter</taxon>
    </lineage>
</organism>
<comment type="caution">
    <text evidence="1">The sequence shown here is derived from an EMBL/GenBank/DDBJ whole genome shotgun (WGS) entry which is preliminary data.</text>
</comment>
<proteinExistence type="predicted"/>
<sequence length="86" mass="9688">MTKIKCDEVSYRKGFVEISGNIHENHINLEVWGVHPDFDIPPGEASFNKTPEESFIGNVELELSVENANALIQELSNFVNSLEKDL</sequence>
<name>A0A7X0JRG4_9GAMM</name>
<dbReference type="RefSeq" id="WP_166852529.1">
    <property type="nucleotide sequence ID" value="NZ_JAAONY010000001.1"/>
</dbReference>
<evidence type="ECO:0000313" key="2">
    <source>
        <dbReference type="Proteomes" id="UP000528457"/>
    </source>
</evidence>